<keyword evidence="4 7" id="KW-0808">Transferase</keyword>
<keyword evidence="2 7" id="KW-0055">Arginine biosynthesis</keyword>
<accession>A0A8T5V1X3</accession>
<evidence type="ECO:0000256" key="2">
    <source>
        <dbReference type="ARBA" id="ARBA00022571"/>
    </source>
</evidence>
<dbReference type="PANTHER" id="PTHR23100">
    <property type="entry name" value="ARGININE BIOSYNTHESIS BIFUNCTIONAL PROTEIN ARGJ"/>
    <property type="match status" value="1"/>
</dbReference>
<dbReference type="EC" id="2.3.1.35" evidence="7"/>
<comment type="similarity">
    <text evidence="1 7">Belongs to the ArgJ family.</text>
</comment>
<feature type="binding site" evidence="7">
    <location>
        <position position="173"/>
    </location>
    <ligand>
        <name>substrate</name>
    </ligand>
</feature>
<dbReference type="InterPro" id="IPR016117">
    <property type="entry name" value="ArgJ-like_dom_sf"/>
</dbReference>
<comment type="subunit">
    <text evidence="7">Heterotetramer of two alpha and two beta chains.</text>
</comment>
<dbReference type="EMBL" id="JAIOUQ010000016">
    <property type="protein sequence ID" value="MBZ2166959.1"/>
    <property type="molecule type" value="Genomic_DNA"/>
</dbReference>
<feature type="site" description="Involved in the stabilization of negative charge on the oxyanion by the formation of the oxyanion hole" evidence="7">
    <location>
        <position position="108"/>
    </location>
</feature>
<comment type="subcellular location">
    <subcellularLocation>
        <location evidence="7">Cytoplasm</location>
    </subcellularLocation>
</comment>
<dbReference type="Gene3D" id="3.60.70.12">
    <property type="entry name" value="L-amino peptidase D-ALA esterase/amidase"/>
    <property type="match status" value="1"/>
</dbReference>
<keyword evidence="3 7" id="KW-0028">Amino-acid biosynthesis</keyword>
<dbReference type="GO" id="GO:0004358">
    <property type="term" value="F:L-glutamate N-acetyltransferase activity, acting on acetyl-L-ornithine as donor"/>
    <property type="evidence" value="ECO:0007669"/>
    <property type="project" value="UniProtKB-UniRule"/>
</dbReference>
<evidence type="ECO:0000256" key="6">
    <source>
        <dbReference type="ARBA" id="ARBA00023315"/>
    </source>
</evidence>
<feature type="active site" description="Nucleophile" evidence="7">
    <location>
        <position position="184"/>
    </location>
</feature>
<proteinExistence type="inferred from homology"/>
<evidence type="ECO:0000256" key="4">
    <source>
        <dbReference type="ARBA" id="ARBA00022679"/>
    </source>
</evidence>
<dbReference type="AlphaFoldDB" id="A0A8T5V1X3"/>
<dbReference type="PANTHER" id="PTHR23100:SF0">
    <property type="entry name" value="ARGININE BIOSYNTHESIS BIFUNCTIONAL PROTEIN ARGJ, MITOCHONDRIAL"/>
    <property type="match status" value="1"/>
</dbReference>
<keyword evidence="5 7" id="KW-0068">Autocatalytic cleavage</keyword>
<dbReference type="RefSeq" id="WP_223792498.1">
    <property type="nucleotide sequence ID" value="NZ_JAIOUQ010000016.1"/>
</dbReference>
<name>A0A8T5V1X3_9EURY</name>
<feature type="binding site" evidence="7">
    <location>
        <position position="393"/>
    </location>
    <ligand>
        <name>substrate</name>
    </ligand>
</feature>
<feature type="binding site" evidence="7">
    <location>
        <position position="146"/>
    </location>
    <ligand>
        <name>substrate</name>
    </ligand>
</feature>
<dbReference type="GO" id="GO:0006592">
    <property type="term" value="P:ornithine biosynthetic process"/>
    <property type="evidence" value="ECO:0007669"/>
    <property type="project" value="TreeGrafter"/>
</dbReference>
<dbReference type="GO" id="GO:0004042">
    <property type="term" value="F:L-glutamate N-acetyltransferase activity"/>
    <property type="evidence" value="ECO:0007669"/>
    <property type="project" value="TreeGrafter"/>
</dbReference>
<feature type="site" description="Cleavage; by autolysis" evidence="7">
    <location>
        <begin position="183"/>
        <end position="184"/>
    </location>
</feature>
<dbReference type="GO" id="GO:0006526">
    <property type="term" value="P:L-arginine biosynthetic process"/>
    <property type="evidence" value="ECO:0007669"/>
    <property type="project" value="UniProtKB-UniRule"/>
</dbReference>
<protein>
    <recommendedName>
        <fullName evidence="7">Glutamate N-acetyltransferase</fullName>
        <ecNumber evidence="7">2.3.1.35</ecNumber>
    </recommendedName>
    <alternativeName>
        <fullName evidence="7">Ornithine acetyltransferase</fullName>
        <shortName evidence="7">OATase</shortName>
    </alternativeName>
    <alternativeName>
        <fullName evidence="7">Ornithine transacetylase</fullName>
    </alternativeName>
    <component>
        <recommendedName>
            <fullName evidence="7">Glutamate N-acetyltransferase alpha chain</fullName>
        </recommendedName>
    </component>
    <component>
        <recommendedName>
            <fullName evidence="7">Glutamate N-acetyltransferase beta chain</fullName>
        </recommendedName>
    </component>
</protein>
<dbReference type="InterPro" id="IPR042195">
    <property type="entry name" value="ArgJ_beta_C"/>
</dbReference>
<evidence type="ECO:0000313" key="9">
    <source>
        <dbReference type="Proteomes" id="UP000825933"/>
    </source>
</evidence>
<comment type="catalytic activity">
    <reaction evidence="7">
        <text>N(2)-acetyl-L-ornithine + L-glutamate = N-acetyl-L-glutamate + L-ornithine</text>
        <dbReference type="Rhea" id="RHEA:15349"/>
        <dbReference type="ChEBI" id="CHEBI:29985"/>
        <dbReference type="ChEBI" id="CHEBI:44337"/>
        <dbReference type="ChEBI" id="CHEBI:46911"/>
        <dbReference type="ChEBI" id="CHEBI:57805"/>
        <dbReference type="EC" id="2.3.1.35"/>
    </reaction>
</comment>
<sequence>MKTIEGGICAVEGVLASGSCENEYGVAVIVCEDSNASAVFTSNKVVAAPVIITKEAIENGKLSAIVANSGNANCFTGEKGMDNGRSMASKVGKKLDFKVNDVAVSSTGVIGRELPMNIINCLIDNALEGLENSPKASTNAAEAIMTTDTFSKEFSVETKLKNGEKVRIGGITKGSGMIAPNMGTMLAFITTDIDATSQELEKALKKAVDATFNMVVVDGDESTNDTVVIMANGRSKANIDENFQEALEYVCSQLTRMLAKDGEGATKFMEVEVNEASTTKDARNAAKAVVSSSLVKTALFGADPNWGRIVAAVGYSGVEMDERIISVSLASNQNNVKIVDQGVVNAFEGTKELEDAENIMKEKDIRIIIDLGLGNSTATAFGCDLSYDYVRINAEYTT</sequence>
<comment type="function">
    <text evidence="7">Catalyzes the transfer of the acetyl group from N(2)-acetylornithine to glutamate, forming N-acetylglutamate and L-ornithine.</text>
</comment>
<feature type="chain" id="PRO_5044353018" description="Glutamate N-acetyltransferase beta chain" evidence="7">
    <location>
        <begin position="184"/>
        <end position="398"/>
    </location>
</feature>
<dbReference type="InterPro" id="IPR002813">
    <property type="entry name" value="Arg_biosynth_ArgJ"/>
</dbReference>
<evidence type="ECO:0000256" key="3">
    <source>
        <dbReference type="ARBA" id="ARBA00022605"/>
    </source>
</evidence>
<reference evidence="9" key="1">
    <citation type="journal article" date="2022" name="Microbiol. Resour. Announc.">
        <title>Draft Genome Sequence of a Methanogenic Archaeon from West Spitsbergen Permafrost.</title>
        <authorList>
            <person name="Trubitsyn V."/>
            <person name="Rivkina E."/>
            <person name="Shcherbakova V."/>
        </authorList>
    </citation>
    <scope>NUCLEOTIDE SEQUENCE [LARGE SCALE GENOMIC DNA]</scope>
    <source>
        <strain evidence="9">VT</strain>
    </source>
</reference>
<keyword evidence="7" id="KW-0963">Cytoplasm</keyword>
<feature type="chain" id="PRO_5044353017" description="Glutamate N-acetyltransferase alpha chain" evidence="7">
    <location>
        <begin position="1"/>
        <end position="183"/>
    </location>
</feature>
<dbReference type="GO" id="GO:0005737">
    <property type="term" value="C:cytoplasm"/>
    <property type="evidence" value="ECO:0007669"/>
    <property type="project" value="UniProtKB-SubCell"/>
</dbReference>
<dbReference type="Gene3D" id="3.10.20.340">
    <property type="entry name" value="ArgJ beta chain, C-terminal domain"/>
    <property type="match status" value="1"/>
</dbReference>
<evidence type="ECO:0000256" key="1">
    <source>
        <dbReference type="ARBA" id="ARBA00006774"/>
    </source>
</evidence>
<evidence type="ECO:0000256" key="5">
    <source>
        <dbReference type="ARBA" id="ARBA00022813"/>
    </source>
</evidence>
<gene>
    <name evidence="7 8" type="primary">argJ</name>
    <name evidence="8" type="ORF">K8N75_13020</name>
</gene>
<dbReference type="HAMAP" id="MF_01106">
    <property type="entry name" value="ArgJ"/>
    <property type="match status" value="1"/>
</dbReference>
<feature type="site" description="Involved in the stabilization of negative charge on the oxyanion by the formation of the oxyanion hole" evidence="7">
    <location>
        <position position="107"/>
    </location>
</feature>
<comment type="caution">
    <text evidence="8">The sequence shown here is derived from an EMBL/GenBank/DDBJ whole genome shotgun (WGS) entry which is preliminary data.</text>
</comment>
<dbReference type="FunFam" id="3.10.20.340:FF:000001">
    <property type="entry name" value="Arginine biosynthesis bifunctional protein ArgJ, chloroplastic"/>
    <property type="match status" value="1"/>
</dbReference>
<feature type="binding site" evidence="7">
    <location>
        <position position="398"/>
    </location>
    <ligand>
        <name>substrate</name>
    </ligand>
</feature>
<organism evidence="8 9">
    <name type="scientific">Methanobacterium spitsbergense</name>
    <dbReference type="NCBI Taxonomy" id="2874285"/>
    <lineage>
        <taxon>Archaea</taxon>
        <taxon>Methanobacteriati</taxon>
        <taxon>Methanobacteriota</taxon>
        <taxon>Methanomada group</taxon>
        <taxon>Methanobacteria</taxon>
        <taxon>Methanobacteriales</taxon>
        <taxon>Methanobacteriaceae</taxon>
        <taxon>Methanobacterium</taxon>
    </lineage>
</organism>
<dbReference type="Proteomes" id="UP000825933">
    <property type="component" value="Unassembled WGS sequence"/>
</dbReference>
<keyword evidence="9" id="KW-1185">Reference proteome</keyword>
<comment type="pathway">
    <text evidence="7">Amino-acid biosynthesis; L-arginine biosynthesis; L-ornithine and N-acetyl-L-glutamate from L-glutamate and N(2)-acetyl-L-ornithine (cyclic): step 1/1.</text>
</comment>
<evidence type="ECO:0000256" key="7">
    <source>
        <dbReference type="HAMAP-Rule" id="MF_01106"/>
    </source>
</evidence>
<dbReference type="CDD" id="cd02152">
    <property type="entry name" value="OAT"/>
    <property type="match status" value="1"/>
</dbReference>
<feature type="binding site" evidence="7">
    <location>
        <position position="184"/>
    </location>
    <ligand>
        <name>substrate</name>
    </ligand>
</feature>
<evidence type="ECO:0000313" key="8">
    <source>
        <dbReference type="EMBL" id="MBZ2166959.1"/>
    </source>
</evidence>
<dbReference type="SUPFAM" id="SSF56266">
    <property type="entry name" value="DmpA/ArgJ-like"/>
    <property type="match status" value="1"/>
</dbReference>
<keyword evidence="6 7" id="KW-0012">Acyltransferase</keyword>
<dbReference type="Pfam" id="PF01960">
    <property type="entry name" value="ArgJ"/>
    <property type="match status" value="1"/>
</dbReference>
<dbReference type="NCBIfam" id="TIGR00120">
    <property type="entry name" value="ArgJ"/>
    <property type="match status" value="1"/>
</dbReference>
<dbReference type="NCBIfam" id="NF003802">
    <property type="entry name" value="PRK05388.1"/>
    <property type="match status" value="1"/>
</dbReference>
<feature type="binding site" evidence="7">
    <location>
        <position position="263"/>
    </location>
    <ligand>
        <name>substrate</name>
    </ligand>
</feature>